<dbReference type="InterPro" id="IPR036641">
    <property type="entry name" value="HPT_dom_sf"/>
</dbReference>
<protein>
    <submittedName>
        <fullName evidence="3">Signal transduction histidine kinase</fullName>
    </submittedName>
</protein>
<dbReference type="EMBL" id="JAGPXF010000003">
    <property type="protein sequence ID" value="KAH7251012.1"/>
    <property type="molecule type" value="Genomic_DNA"/>
</dbReference>
<dbReference type="GO" id="GO:0009927">
    <property type="term" value="F:histidine phosphotransfer kinase activity"/>
    <property type="evidence" value="ECO:0007669"/>
    <property type="project" value="InterPro"/>
</dbReference>
<dbReference type="Proteomes" id="UP000813427">
    <property type="component" value="Unassembled WGS sequence"/>
</dbReference>
<dbReference type="AlphaFoldDB" id="A0A8K0WCZ6"/>
<dbReference type="PANTHER" id="PTHR28242:SF52">
    <property type="entry name" value="PHOSPHORELAY INTERMEDIATE PROTEIN YPD1"/>
    <property type="match status" value="1"/>
</dbReference>
<dbReference type="SUPFAM" id="SSF47226">
    <property type="entry name" value="Histidine-containing phosphotransfer domain, HPT domain"/>
    <property type="match status" value="1"/>
</dbReference>
<evidence type="ECO:0000256" key="1">
    <source>
        <dbReference type="PROSITE-ProRule" id="PRU00110"/>
    </source>
</evidence>
<dbReference type="InterPro" id="IPR045871">
    <property type="entry name" value="AHP1-5/YPD1"/>
</dbReference>
<dbReference type="Gene3D" id="1.20.120.160">
    <property type="entry name" value="HPT domain"/>
    <property type="match status" value="1"/>
</dbReference>
<evidence type="ECO:0000313" key="4">
    <source>
        <dbReference type="Proteomes" id="UP000813427"/>
    </source>
</evidence>
<dbReference type="GO" id="GO:0043424">
    <property type="term" value="F:protein histidine kinase binding"/>
    <property type="evidence" value="ECO:0007669"/>
    <property type="project" value="InterPro"/>
</dbReference>
<evidence type="ECO:0000313" key="3">
    <source>
        <dbReference type="EMBL" id="KAH7251012.1"/>
    </source>
</evidence>
<name>A0A8K0WCZ6_9HYPO</name>
<feature type="modified residue" description="Phosphohistidine" evidence="1">
    <location>
        <position position="75"/>
    </location>
</feature>
<accession>A0A8K0WCZ6</accession>
<proteinExistence type="predicted"/>
<dbReference type="OrthoDB" id="1673781at2759"/>
<dbReference type="PANTHER" id="PTHR28242">
    <property type="entry name" value="PHOSPHORELAY INTERMEDIATE PROTEIN YPD1"/>
    <property type="match status" value="1"/>
</dbReference>
<sequence length="147" mass="16723">MSDEGIRGDKTILLQRPDLIDMNTFAQILEMDDDEDLQFSSEICRGFIEEGKTIYPEIEDAIKYGDFKTIYSRAHYLVGLSKTIGAIKVIATSEELKRLGKQEDSNGERVSDEAWLLREAADALVEAKIGYEETADVFRKFYKIAKD</sequence>
<gene>
    <name evidence="3" type="ORF">BKA59DRAFT_471525</name>
</gene>
<dbReference type="PROSITE" id="PS50894">
    <property type="entry name" value="HPT"/>
    <property type="match status" value="1"/>
</dbReference>
<organism evidence="3 4">
    <name type="scientific">Fusarium tricinctum</name>
    <dbReference type="NCBI Taxonomy" id="61284"/>
    <lineage>
        <taxon>Eukaryota</taxon>
        <taxon>Fungi</taxon>
        <taxon>Dikarya</taxon>
        <taxon>Ascomycota</taxon>
        <taxon>Pezizomycotina</taxon>
        <taxon>Sordariomycetes</taxon>
        <taxon>Hypocreomycetidae</taxon>
        <taxon>Hypocreales</taxon>
        <taxon>Nectriaceae</taxon>
        <taxon>Fusarium</taxon>
        <taxon>Fusarium tricinctum species complex</taxon>
    </lineage>
</organism>
<feature type="domain" description="HPt" evidence="2">
    <location>
        <begin position="36"/>
        <end position="131"/>
    </location>
</feature>
<dbReference type="GO" id="GO:0000160">
    <property type="term" value="P:phosphorelay signal transduction system"/>
    <property type="evidence" value="ECO:0007669"/>
    <property type="project" value="InterPro"/>
</dbReference>
<keyword evidence="3" id="KW-0808">Transferase</keyword>
<keyword evidence="3" id="KW-0418">Kinase</keyword>
<evidence type="ECO:0000259" key="2">
    <source>
        <dbReference type="PROSITE" id="PS50894"/>
    </source>
</evidence>
<keyword evidence="4" id="KW-1185">Reference proteome</keyword>
<reference evidence="3" key="1">
    <citation type="journal article" date="2021" name="Nat. Commun.">
        <title>Genetic determinants of endophytism in the Arabidopsis root mycobiome.</title>
        <authorList>
            <person name="Mesny F."/>
            <person name="Miyauchi S."/>
            <person name="Thiergart T."/>
            <person name="Pickel B."/>
            <person name="Atanasova L."/>
            <person name="Karlsson M."/>
            <person name="Huettel B."/>
            <person name="Barry K.W."/>
            <person name="Haridas S."/>
            <person name="Chen C."/>
            <person name="Bauer D."/>
            <person name="Andreopoulos W."/>
            <person name="Pangilinan J."/>
            <person name="LaButti K."/>
            <person name="Riley R."/>
            <person name="Lipzen A."/>
            <person name="Clum A."/>
            <person name="Drula E."/>
            <person name="Henrissat B."/>
            <person name="Kohler A."/>
            <person name="Grigoriev I.V."/>
            <person name="Martin F.M."/>
            <person name="Hacquard S."/>
        </authorList>
    </citation>
    <scope>NUCLEOTIDE SEQUENCE</scope>
    <source>
        <strain evidence="3">MPI-SDFR-AT-0068</strain>
    </source>
</reference>
<dbReference type="GO" id="GO:0005737">
    <property type="term" value="C:cytoplasm"/>
    <property type="evidence" value="ECO:0007669"/>
    <property type="project" value="TreeGrafter"/>
</dbReference>
<dbReference type="GO" id="GO:0005634">
    <property type="term" value="C:nucleus"/>
    <property type="evidence" value="ECO:0007669"/>
    <property type="project" value="TreeGrafter"/>
</dbReference>
<comment type="caution">
    <text evidence="3">The sequence shown here is derived from an EMBL/GenBank/DDBJ whole genome shotgun (WGS) entry which is preliminary data.</text>
</comment>
<dbReference type="InterPro" id="IPR008207">
    <property type="entry name" value="Sig_transdc_His_kin_Hpt_dom"/>
</dbReference>
<keyword evidence="1" id="KW-0597">Phosphoprotein</keyword>